<dbReference type="PANTHER" id="PTHR12526">
    <property type="entry name" value="GLYCOSYLTRANSFERASE"/>
    <property type="match status" value="1"/>
</dbReference>
<reference evidence="3 4" key="1">
    <citation type="submission" date="2019-09" db="EMBL/GenBank/DDBJ databases">
        <title>Actinomadura physcomitrii sp. nov., a novel actinomycete isolated from moss [Physcomitrium sphaericum (Ludw) Fuernr].</title>
        <authorList>
            <person name="Liu C."/>
            <person name="Zhuang X."/>
        </authorList>
    </citation>
    <scope>NUCLEOTIDE SEQUENCE [LARGE SCALE GENOMIC DNA]</scope>
    <source>
        <strain evidence="3 4">CYP1-1B</strain>
    </source>
</reference>
<dbReference type="Gene3D" id="3.40.50.2000">
    <property type="entry name" value="Glycogen Phosphorylase B"/>
    <property type="match status" value="2"/>
</dbReference>
<dbReference type="OrthoDB" id="570545at2"/>
<dbReference type="InterPro" id="IPR001296">
    <property type="entry name" value="Glyco_trans_1"/>
</dbReference>
<dbReference type="EMBL" id="WBMR01000008">
    <property type="protein sequence ID" value="KAB2388133.1"/>
    <property type="molecule type" value="Genomic_DNA"/>
</dbReference>
<dbReference type="CDD" id="cd03820">
    <property type="entry name" value="GT4_AmsD-like"/>
    <property type="match status" value="1"/>
</dbReference>
<proteinExistence type="predicted"/>
<sequence length="385" mass="42842">MKITFMLLDAFTIDGTVRSTITLANELSRRHQVEIVSVLRDKDAPVFPLADRVALSALTDTRPGAKVRWPHAGRARRLMDEPSRLVHPEERCYEYFSAWTDARLTEALRRPRTDVLVTTRAGLNIAAARFAPSGTVTIGQEHLQLGMHEPGILAEITEWYPRLSALTTLTVADREDYERLLPRGTPPVHTIGNGLPERLYPRSRQENRIVAAAGRMVWLKGYDLLIDAWAKVVDKHPDWRLRIYGEGPRREEFRRRATRLGLYNHVLLMDATGDVEGELAKASILALPSRAEAFGMTIVEAFACGVPVVGFDCPRGPREIITAGRDGLLVPPQDTDALAGALTRLIDDGELRRMLAAGALASSERHRVGNVADRWDRMLAGLRAG</sequence>
<evidence type="ECO:0000313" key="4">
    <source>
        <dbReference type="Proteomes" id="UP000483004"/>
    </source>
</evidence>
<dbReference type="AlphaFoldDB" id="A0A6L3W031"/>
<dbReference type="RefSeq" id="WP_151538665.1">
    <property type="nucleotide sequence ID" value="NZ_WBMR01000008.1"/>
</dbReference>
<accession>A0A6L3W031</accession>
<evidence type="ECO:0000313" key="3">
    <source>
        <dbReference type="EMBL" id="KAB2388133.1"/>
    </source>
</evidence>
<feature type="domain" description="Glycosyl transferase family 1" evidence="2">
    <location>
        <begin position="204"/>
        <end position="357"/>
    </location>
</feature>
<organism evidence="3 4">
    <name type="scientific">Actinomadura montaniterrae</name>
    <dbReference type="NCBI Taxonomy" id="1803903"/>
    <lineage>
        <taxon>Bacteria</taxon>
        <taxon>Bacillati</taxon>
        <taxon>Actinomycetota</taxon>
        <taxon>Actinomycetes</taxon>
        <taxon>Streptosporangiales</taxon>
        <taxon>Thermomonosporaceae</taxon>
        <taxon>Actinomadura</taxon>
    </lineage>
</organism>
<dbReference type="SUPFAM" id="SSF53756">
    <property type="entry name" value="UDP-Glycosyltransferase/glycogen phosphorylase"/>
    <property type="match status" value="1"/>
</dbReference>
<protein>
    <submittedName>
        <fullName evidence="3">Glycosyltransferase family 4 protein</fullName>
    </submittedName>
</protein>
<dbReference type="PANTHER" id="PTHR12526:SF627">
    <property type="entry name" value="D-RHAMNOSYLTRANSFERASE WBPZ"/>
    <property type="match status" value="1"/>
</dbReference>
<dbReference type="Pfam" id="PF00534">
    <property type="entry name" value="Glycos_transf_1"/>
    <property type="match status" value="1"/>
</dbReference>
<comment type="caution">
    <text evidence="3">The sequence shown here is derived from an EMBL/GenBank/DDBJ whole genome shotgun (WGS) entry which is preliminary data.</text>
</comment>
<dbReference type="GO" id="GO:0016757">
    <property type="term" value="F:glycosyltransferase activity"/>
    <property type="evidence" value="ECO:0007669"/>
    <property type="project" value="InterPro"/>
</dbReference>
<evidence type="ECO:0000256" key="1">
    <source>
        <dbReference type="ARBA" id="ARBA00022679"/>
    </source>
</evidence>
<keyword evidence="1 3" id="KW-0808">Transferase</keyword>
<evidence type="ECO:0000259" key="2">
    <source>
        <dbReference type="Pfam" id="PF00534"/>
    </source>
</evidence>
<gene>
    <name evidence="3" type="ORF">F9B16_05195</name>
</gene>
<name>A0A6L3W031_9ACTN</name>
<dbReference type="Proteomes" id="UP000483004">
    <property type="component" value="Unassembled WGS sequence"/>
</dbReference>
<keyword evidence="4" id="KW-1185">Reference proteome</keyword>